<accession>A0ABW0ELF2</accession>
<dbReference type="NCBIfam" id="TIGR03086">
    <property type="entry name" value="TIGR03086 family metal-binding protein"/>
    <property type="match status" value="1"/>
</dbReference>
<evidence type="ECO:0000313" key="3">
    <source>
        <dbReference type="Proteomes" id="UP001596157"/>
    </source>
</evidence>
<dbReference type="SUPFAM" id="SSF109854">
    <property type="entry name" value="DinB/YfiT-like putative metalloenzymes"/>
    <property type="match status" value="1"/>
</dbReference>
<dbReference type="InterPro" id="IPR017520">
    <property type="entry name" value="CHP03086"/>
</dbReference>
<feature type="domain" description="Mycothiol-dependent maleylpyruvate isomerase metal-binding" evidence="1">
    <location>
        <begin position="7"/>
        <end position="128"/>
    </location>
</feature>
<proteinExistence type="predicted"/>
<dbReference type="EMBL" id="JBHSKF010000004">
    <property type="protein sequence ID" value="MFC5287591.1"/>
    <property type="molecule type" value="Genomic_DNA"/>
</dbReference>
<organism evidence="2 3">
    <name type="scientific">Actinokineospora guangxiensis</name>
    <dbReference type="NCBI Taxonomy" id="1490288"/>
    <lineage>
        <taxon>Bacteria</taxon>
        <taxon>Bacillati</taxon>
        <taxon>Actinomycetota</taxon>
        <taxon>Actinomycetes</taxon>
        <taxon>Pseudonocardiales</taxon>
        <taxon>Pseudonocardiaceae</taxon>
        <taxon>Actinokineospora</taxon>
    </lineage>
</organism>
<gene>
    <name evidence="2" type="ORF">ACFPM7_11070</name>
</gene>
<dbReference type="NCBIfam" id="TIGR03083">
    <property type="entry name" value="maleylpyruvate isomerase family mycothiol-dependent enzyme"/>
    <property type="match status" value="1"/>
</dbReference>
<dbReference type="Gene3D" id="1.20.120.450">
    <property type="entry name" value="dinb family like domain"/>
    <property type="match status" value="1"/>
</dbReference>
<reference evidence="3" key="1">
    <citation type="journal article" date="2019" name="Int. J. Syst. Evol. Microbiol.">
        <title>The Global Catalogue of Microorganisms (GCM) 10K type strain sequencing project: providing services to taxonomists for standard genome sequencing and annotation.</title>
        <authorList>
            <consortium name="The Broad Institute Genomics Platform"/>
            <consortium name="The Broad Institute Genome Sequencing Center for Infectious Disease"/>
            <person name="Wu L."/>
            <person name="Ma J."/>
        </authorList>
    </citation>
    <scope>NUCLEOTIDE SEQUENCE [LARGE SCALE GENOMIC DNA]</scope>
    <source>
        <strain evidence="3">CCUG 59778</strain>
    </source>
</reference>
<dbReference type="InterPro" id="IPR024344">
    <property type="entry name" value="MDMPI_metal-binding"/>
</dbReference>
<sequence length="190" mass="20362">MDHKLMAQAAEAASAVAARVSPDQYDRPTPCPGWDVRALANHLTHWSAVISERRARKEAPLESEDENTDYTGGDWPAFFAARVERAVAAWGEPGAWDGEITLVQNPMPAQTIGTMLFAELVMHGWDLAAATGQDFTVAPEVADAALRAIGGMAEMGREWGAFGPEVVVPADAPTLDKALALSGRDPGWRP</sequence>
<keyword evidence="3" id="KW-1185">Reference proteome</keyword>
<name>A0ABW0ELF2_9PSEU</name>
<evidence type="ECO:0000313" key="2">
    <source>
        <dbReference type="EMBL" id="MFC5287591.1"/>
    </source>
</evidence>
<protein>
    <submittedName>
        <fullName evidence="2">TIGR03086 family metal-binding protein</fullName>
    </submittedName>
</protein>
<dbReference type="InterPro" id="IPR034660">
    <property type="entry name" value="DinB/YfiT-like"/>
</dbReference>
<dbReference type="InterPro" id="IPR017517">
    <property type="entry name" value="Maleyloyr_isom"/>
</dbReference>
<evidence type="ECO:0000259" key="1">
    <source>
        <dbReference type="Pfam" id="PF11716"/>
    </source>
</evidence>
<dbReference type="Pfam" id="PF11716">
    <property type="entry name" value="MDMPI_N"/>
    <property type="match status" value="1"/>
</dbReference>
<dbReference type="Proteomes" id="UP001596157">
    <property type="component" value="Unassembled WGS sequence"/>
</dbReference>
<dbReference type="RefSeq" id="WP_378246718.1">
    <property type="nucleotide sequence ID" value="NZ_JBHSKF010000004.1"/>
</dbReference>
<comment type="caution">
    <text evidence="2">The sequence shown here is derived from an EMBL/GenBank/DDBJ whole genome shotgun (WGS) entry which is preliminary data.</text>
</comment>